<dbReference type="EMBL" id="JAUFQS010000010">
    <property type="protein sequence ID" value="MDN3688555.1"/>
    <property type="molecule type" value="Genomic_DNA"/>
</dbReference>
<organism evidence="1 2">
    <name type="scientific">Cyclobacterium jeungdonense</name>
    <dbReference type="NCBI Taxonomy" id="708087"/>
    <lineage>
        <taxon>Bacteria</taxon>
        <taxon>Pseudomonadati</taxon>
        <taxon>Bacteroidota</taxon>
        <taxon>Cytophagia</taxon>
        <taxon>Cytophagales</taxon>
        <taxon>Cyclobacteriaceae</taxon>
        <taxon>Cyclobacterium</taxon>
    </lineage>
</organism>
<proteinExistence type="predicted"/>
<reference evidence="2" key="1">
    <citation type="journal article" date="2019" name="Int. J. Syst. Evol. Microbiol.">
        <title>The Global Catalogue of Microorganisms (GCM) 10K type strain sequencing project: providing services to taxonomists for standard genome sequencing and annotation.</title>
        <authorList>
            <consortium name="The Broad Institute Genomics Platform"/>
            <consortium name="The Broad Institute Genome Sequencing Center for Infectious Disease"/>
            <person name="Wu L."/>
            <person name="Ma J."/>
        </authorList>
    </citation>
    <scope>NUCLEOTIDE SEQUENCE [LARGE SCALE GENOMIC DNA]</scope>
    <source>
        <strain evidence="2">CECT 7706</strain>
    </source>
</reference>
<evidence type="ECO:0000313" key="2">
    <source>
        <dbReference type="Proteomes" id="UP001236663"/>
    </source>
</evidence>
<dbReference type="Gene3D" id="3.30.70.100">
    <property type="match status" value="1"/>
</dbReference>
<protein>
    <recommendedName>
        <fullName evidence="3">Antibiotic biosynthesis monooxygenase</fullName>
    </recommendedName>
</protein>
<evidence type="ECO:0008006" key="3">
    <source>
        <dbReference type="Google" id="ProtNLM"/>
    </source>
</evidence>
<sequence>MSNLQISARFQIHNGKLEAFKKLAKECLSVVKTKDKDTLQYDWYFDKEQTECVLRETYPDSNALLAHLGNLGDLFGKILSLGEFSAEVYGQPSEELLNATSGLKIKIYTFYQGL</sequence>
<evidence type="ECO:0000313" key="1">
    <source>
        <dbReference type="EMBL" id="MDN3688555.1"/>
    </source>
</evidence>
<dbReference type="InterPro" id="IPR011008">
    <property type="entry name" value="Dimeric_a/b-barrel"/>
</dbReference>
<dbReference type="RefSeq" id="WP_163386761.1">
    <property type="nucleotide sequence ID" value="NZ_JAUFQS010000010.1"/>
</dbReference>
<accession>A0ABT8C709</accession>
<name>A0ABT8C709_9BACT</name>
<keyword evidence="2" id="KW-1185">Reference proteome</keyword>
<comment type="caution">
    <text evidence="1">The sequence shown here is derived from an EMBL/GenBank/DDBJ whole genome shotgun (WGS) entry which is preliminary data.</text>
</comment>
<gene>
    <name evidence="1" type="ORF">QWZ15_11995</name>
</gene>
<dbReference type="SUPFAM" id="SSF54909">
    <property type="entry name" value="Dimeric alpha+beta barrel"/>
    <property type="match status" value="1"/>
</dbReference>
<dbReference type="Proteomes" id="UP001236663">
    <property type="component" value="Unassembled WGS sequence"/>
</dbReference>